<keyword evidence="2" id="KW-0479">Metal-binding</keyword>
<dbReference type="PANTHER" id="PTHR35201:SF4">
    <property type="entry name" value="BETA-PINACENE SYNTHASE-RELATED"/>
    <property type="match status" value="1"/>
</dbReference>
<dbReference type="Gene3D" id="1.10.600.10">
    <property type="entry name" value="Farnesyl Diphosphate Synthase"/>
    <property type="match status" value="1"/>
</dbReference>
<dbReference type="EC" id="4.2.3.-" evidence="2"/>
<accession>A0A7W7WPV3</accession>
<keyword evidence="2" id="KW-0460">Magnesium</keyword>
<evidence type="ECO:0000256" key="1">
    <source>
        <dbReference type="ARBA" id="ARBA00023239"/>
    </source>
</evidence>
<dbReference type="GO" id="GO:0046872">
    <property type="term" value="F:metal ion binding"/>
    <property type="evidence" value="ECO:0007669"/>
    <property type="project" value="UniProtKB-KW"/>
</dbReference>
<dbReference type="Proteomes" id="UP000578819">
    <property type="component" value="Unassembled WGS sequence"/>
</dbReference>
<comment type="similarity">
    <text evidence="2">Belongs to the terpene synthase family.</text>
</comment>
<dbReference type="InterPro" id="IPR008949">
    <property type="entry name" value="Isoprenoid_synthase_dom_sf"/>
</dbReference>
<gene>
    <name evidence="3" type="ORF">FHR38_002356</name>
</gene>
<reference evidence="3 4" key="1">
    <citation type="submission" date="2020-08" db="EMBL/GenBank/DDBJ databases">
        <title>Sequencing the genomes of 1000 actinobacteria strains.</title>
        <authorList>
            <person name="Klenk H.-P."/>
        </authorList>
    </citation>
    <scope>NUCLEOTIDE SEQUENCE [LARGE SCALE GENOMIC DNA]</scope>
    <source>
        <strain evidence="3 4">DSM 45886</strain>
    </source>
</reference>
<dbReference type="AlphaFoldDB" id="A0A7W7WPV3"/>
<proteinExistence type="inferred from homology"/>
<name>A0A7W7WPV3_9ACTN</name>
<keyword evidence="4" id="KW-1185">Reference proteome</keyword>
<dbReference type="SFLD" id="SFLDG01020">
    <property type="entry name" value="Terpene_Cyclase_Like_2"/>
    <property type="match status" value="1"/>
</dbReference>
<comment type="caution">
    <text evidence="3">The sequence shown here is derived from an EMBL/GenBank/DDBJ whole genome shotgun (WGS) entry which is preliminary data.</text>
</comment>
<protein>
    <recommendedName>
        <fullName evidence="2">Terpene synthase</fullName>
        <ecNumber evidence="2">4.2.3.-</ecNumber>
    </recommendedName>
</protein>
<evidence type="ECO:0000313" key="4">
    <source>
        <dbReference type="Proteomes" id="UP000578819"/>
    </source>
</evidence>
<evidence type="ECO:0000313" key="3">
    <source>
        <dbReference type="EMBL" id="MBB4958623.1"/>
    </source>
</evidence>
<dbReference type="InterPro" id="IPR034686">
    <property type="entry name" value="Terpene_cyclase-like_2"/>
</dbReference>
<dbReference type="EMBL" id="JACHJW010000001">
    <property type="protein sequence ID" value="MBB4958623.1"/>
    <property type="molecule type" value="Genomic_DNA"/>
</dbReference>
<comment type="cofactor">
    <cofactor evidence="2">
        <name>Mg(2+)</name>
        <dbReference type="ChEBI" id="CHEBI:18420"/>
    </cofactor>
</comment>
<organism evidence="3 4">
    <name type="scientific">Micromonospora polyrhachis</name>
    <dbReference type="NCBI Taxonomy" id="1282883"/>
    <lineage>
        <taxon>Bacteria</taxon>
        <taxon>Bacillati</taxon>
        <taxon>Actinomycetota</taxon>
        <taxon>Actinomycetes</taxon>
        <taxon>Micromonosporales</taxon>
        <taxon>Micromonosporaceae</taxon>
        <taxon>Micromonospora</taxon>
    </lineage>
</organism>
<dbReference type="PANTHER" id="PTHR35201">
    <property type="entry name" value="TERPENE SYNTHASE"/>
    <property type="match status" value="1"/>
</dbReference>
<dbReference type="GO" id="GO:0010333">
    <property type="term" value="F:terpene synthase activity"/>
    <property type="evidence" value="ECO:0007669"/>
    <property type="project" value="InterPro"/>
</dbReference>
<dbReference type="SFLD" id="SFLDS00005">
    <property type="entry name" value="Isoprenoid_Synthase_Type_I"/>
    <property type="match status" value="1"/>
</dbReference>
<dbReference type="Pfam" id="PF19086">
    <property type="entry name" value="Terpene_syn_C_2"/>
    <property type="match status" value="1"/>
</dbReference>
<dbReference type="SUPFAM" id="SSF48576">
    <property type="entry name" value="Terpenoid synthases"/>
    <property type="match status" value="1"/>
</dbReference>
<sequence length="322" mass="36090">MDHAGLLAVRSHCPIPSRISPHAAAVQGWLDDWLCHFDLPADTPNLDLDRLRRGNIAYYASRLYPDANPTDLRTIAALFTWFFLLDDACDGPPGEAAPDVRGVRAGVLHVLRPGPRHQHPAFAGLLRQMLVRVWRTLRARTGSTWRSRFLDAVRHHLDGILVEADNKAKQRRPSVTEYIHLRRATSAAYVSYTLVELTTGTPLPVAVHHHPLIQEITTTGNDLLSWFNDLLSLDRDTITSGGHNLVLAVARESHVPVELANALVVRRWQETMDRFTELVSAVPSFGPRIDRPLRHYLDSVAGSIRGTIDWSWESQRYVSPGG</sequence>
<evidence type="ECO:0000256" key="2">
    <source>
        <dbReference type="RuleBase" id="RU366034"/>
    </source>
</evidence>
<keyword evidence="1 2" id="KW-0456">Lyase</keyword>